<gene>
    <name evidence="1" type="ORF">J2Z62_000622</name>
</gene>
<name>A0ABU0LZS5_9BACT</name>
<dbReference type="EMBL" id="JAUSWO010000001">
    <property type="protein sequence ID" value="MDQ0514184.1"/>
    <property type="molecule type" value="Genomic_DNA"/>
</dbReference>
<evidence type="ECO:0000313" key="1">
    <source>
        <dbReference type="EMBL" id="MDQ0514184.1"/>
    </source>
</evidence>
<proteinExistence type="predicted"/>
<keyword evidence="2" id="KW-1185">Reference proteome</keyword>
<sequence>MILTYWHEWQQALWSLLCKLHWQCISSLTLDSVLQLLVALLAQVHAASCLETHVQLAQVQVSQHFLFTCESPFLLYLFDKRVVLAIRLVCDLLQEQLEL</sequence>
<evidence type="ECO:0008006" key="3">
    <source>
        <dbReference type="Google" id="ProtNLM"/>
    </source>
</evidence>
<comment type="caution">
    <text evidence="1">The sequence shown here is derived from an EMBL/GenBank/DDBJ whole genome shotgun (WGS) entry which is preliminary data.</text>
</comment>
<accession>A0ABU0LZS5</accession>
<organism evidence="1 2">
    <name type="scientific">Mycoplasmoides fastidiosum</name>
    <dbReference type="NCBI Taxonomy" id="92758"/>
    <lineage>
        <taxon>Bacteria</taxon>
        <taxon>Bacillati</taxon>
        <taxon>Mycoplasmatota</taxon>
        <taxon>Mycoplasmoidales</taxon>
        <taxon>Mycoplasmoidaceae</taxon>
        <taxon>Mycoplasmoides</taxon>
    </lineage>
</organism>
<protein>
    <recommendedName>
        <fullName evidence="3">Secreted protein</fullName>
    </recommendedName>
</protein>
<reference evidence="1" key="1">
    <citation type="submission" date="2023-07" db="EMBL/GenBank/DDBJ databases">
        <title>Genomic Encyclopedia of Type Strains, Phase IV (KMG-IV): sequencing the most valuable type-strain genomes for metagenomic binning, comparative biology and taxonomic classification.</title>
        <authorList>
            <person name="Goeker M."/>
        </authorList>
    </citation>
    <scope>NUCLEOTIDE SEQUENCE [LARGE SCALE GENOMIC DNA]</scope>
    <source>
        <strain evidence="1">DSM 21204</strain>
    </source>
</reference>
<evidence type="ECO:0000313" key="2">
    <source>
        <dbReference type="Proteomes" id="UP001240643"/>
    </source>
</evidence>
<dbReference type="Proteomes" id="UP001240643">
    <property type="component" value="Unassembled WGS sequence"/>
</dbReference>